<accession>A0A368DT30</accession>
<dbReference type="Pfam" id="PF00293">
    <property type="entry name" value="NUDIX"/>
    <property type="match status" value="1"/>
</dbReference>
<protein>
    <submittedName>
        <fullName evidence="8">CoA pyrophosphatase</fullName>
    </submittedName>
</protein>
<evidence type="ECO:0000256" key="6">
    <source>
        <dbReference type="ARBA" id="ARBA00023211"/>
    </source>
</evidence>
<dbReference type="InterPro" id="IPR000086">
    <property type="entry name" value="NUDIX_hydrolase_dom"/>
</dbReference>
<evidence type="ECO:0000256" key="5">
    <source>
        <dbReference type="ARBA" id="ARBA00022842"/>
    </source>
</evidence>
<proteinExistence type="predicted"/>
<comment type="caution">
    <text evidence="8">The sequence shown here is derived from an EMBL/GenBank/DDBJ whole genome shotgun (WGS) entry which is preliminary data.</text>
</comment>
<dbReference type="Gene3D" id="3.90.79.10">
    <property type="entry name" value="Nucleoside Triphosphate Pyrophosphohydrolase"/>
    <property type="match status" value="1"/>
</dbReference>
<dbReference type="AlphaFoldDB" id="A0A368DT30"/>
<feature type="domain" description="Nudix hydrolase" evidence="7">
    <location>
        <begin position="49"/>
        <end position="180"/>
    </location>
</feature>
<dbReference type="CDD" id="cd03426">
    <property type="entry name" value="NUDIX_CoAse_Nudt7"/>
    <property type="match status" value="1"/>
</dbReference>
<evidence type="ECO:0000259" key="7">
    <source>
        <dbReference type="PROSITE" id="PS51462"/>
    </source>
</evidence>
<dbReference type="GO" id="GO:0046872">
    <property type="term" value="F:metal ion binding"/>
    <property type="evidence" value="ECO:0007669"/>
    <property type="project" value="UniProtKB-KW"/>
</dbReference>
<dbReference type="GO" id="GO:0010945">
    <property type="term" value="F:coenzyme A diphosphatase activity"/>
    <property type="evidence" value="ECO:0007669"/>
    <property type="project" value="InterPro"/>
</dbReference>
<evidence type="ECO:0000256" key="1">
    <source>
        <dbReference type="ARBA" id="ARBA00001936"/>
    </source>
</evidence>
<dbReference type="InterPro" id="IPR045121">
    <property type="entry name" value="CoAse"/>
</dbReference>
<dbReference type="PANTHER" id="PTHR12992">
    <property type="entry name" value="NUDIX HYDROLASE"/>
    <property type="match status" value="1"/>
</dbReference>
<gene>
    <name evidence="8" type="ORF">DBW69_06865</name>
</gene>
<evidence type="ECO:0000256" key="2">
    <source>
        <dbReference type="ARBA" id="ARBA00001946"/>
    </source>
</evidence>
<keyword evidence="3" id="KW-0479">Metal-binding</keyword>
<dbReference type="PANTHER" id="PTHR12992:SF11">
    <property type="entry name" value="MITOCHONDRIAL COENZYME A DIPHOSPHATASE NUDT8"/>
    <property type="match status" value="1"/>
</dbReference>
<keyword evidence="4" id="KW-0378">Hydrolase</keyword>
<evidence type="ECO:0000313" key="8">
    <source>
        <dbReference type="EMBL" id="RCL74969.1"/>
    </source>
</evidence>
<sequence>MVEFEYRQKIAKAVSPELPSEQVLYSGRGQSGDFQLNPVLLELHKNRDLPLATVLIGVVEYEQSPRVILTRRSENLKKHSGQVAFPGGKVDDTDPSPLDAVLRETEEEIGLTSGYIDIAGYLETFETGSGFMVLPVVGFIRPGFELKINTEEVADVFEVPLNFLMNRENHNIKQDIWNGQLRSYYSMSHGQHHIWGVTAGILRNLSERAFDD</sequence>
<evidence type="ECO:0000256" key="4">
    <source>
        <dbReference type="ARBA" id="ARBA00022801"/>
    </source>
</evidence>
<organism evidence="8 9">
    <name type="scientific">PS1 clade bacterium</name>
    <dbReference type="NCBI Taxonomy" id="2175152"/>
    <lineage>
        <taxon>Bacteria</taxon>
        <taxon>Pseudomonadati</taxon>
        <taxon>Pseudomonadota</taxon>
        <taxon>Alphaproteobacteria</taxon>
        <taxon>PS1 clade</taxon>
    </lineage>
</organism>
<dbReference type="EMBL" id="QOQF01000042">
    <property type="protein sequence ID" value="RCL74969.1"/>
    <property type="molecule type" value="Genomic_DNA"/>
</dbReference>
<dbReference type="SUPFAM" id="SSF55811">
    <property type="entry name" value="Nudix"/>
    <property type="match status" value="1"/>
</dbReference>
<comment type="cofactor">
    <cofactor evidence="2">
        <name>Mg(2+)</name>
        <dbReference type="ChEBI" id="CHEBI:18420"/>
    </cofactor>
</comment>
<dbReference type="Proteomes" id="UP000252132">
    <property type="component" value="Unassembled WGS sequence"/>
</dbReference>
<evidence type="ECO:0000256" key="3">
    <source>
        <dbReference type="ARBA" id="ARBA00022723"/>
    </source>
</evidence>
<dbReference type="InterPro" id="IPR015797">
    <property type="entry name" value="NUDIX_hydrolase-like_dom_sf"/>
</dbReference>
<reference evidence="8 9" key="1">
    <citation type="journal article" date="2018" name="Microbiome">
        <title>Fine metagenomic profile of the Mediterranean stratified and mixed water columns revealed by assembly and recruitment.</title>
        <authorList>
            <person name="Haro-Moreno J.M."/>
            <person name="Lopez-Perez M."/>
            <person name="De La Torre J.R."/>
            <person name="Picazo A."/>
            <person name="Camacho A."/>
            <person name="Rodriguez-Valera F."/>
        </authorList>
    </citation>
    <scope>NUCLEOTIDE SEQUENCE [LARGE SCALE GENOMIC DNA]</scope>
    <source>
        <strain evidence="8">MED-G55</strain>
    </source>
</reference>
<dbReference type="NCBIfam" id="NF007980">
    <property type="entry name" value="PRK10707.1"/>
    <property type="match status" value="1"/>
</dbReference>
<name>A0A368DT30_9PROT</name>
<evidence type="ECO:0000313" key="9">
    <source>
        <dbReference type="Proteomes" id="UP000252132"/>
    </source>
</evidence>
<dbReference type="PROSITE" id="PS51462">
    <property type="entry name" value="NUDIX"/>
    <property type="match status" value="1"/>
</dbReference>
<keyword evidence="5" id="KW-0460">Magnesium</keyword>
<keyword evidence="6" id="KW-0464">Manganese</keyword>
<comment type="cofactor">
    <cofactor evidence="1">
        <name>Mn(2+)</name>
        <dbReference type="ChEBI" id="CHEBI:29035"/>
    </cofactor>
</comment>